<feature type="domain" description="Reverse transcriptase Ty1/copia-type" evidence="2">
    <location>
        <begin position="156"/>
        <end position="291"/>
    </location>
</feature>
<proteinExistence type="predicted"/>
<keyword evidence="1" id="KW-1133">Transmembrane helix</keyword>
<keyword evidence="1" id="KW-0472">Membrane</keyword>
<dbReference type="InterPro" id="IPR043502">
    <property type="entry name" value="DNA/RNA_pol_sf"/>
</dbReference>
<evidence type="ECO:0000313" key="3">
    <source>
        <dbReference type="EMBL" id="CAN65393.1"/>
    </source>
</evidence>
<sequence length="558" mass="62964">MDENISANYVCYSTAKELWDNVCQMDSDFGNQSQVYELQLLLGKIQQGGGHRPPSSNQAETNFFDKEQMDHLLNLLKSNPPSGIPSDSLAQTGGEILQNEPPFELRVFSGQRYHYNGKDQPTIPEIVDLPKEKKTGGCQLVFTVKCKADGSVERYKLVVKKAFLNGDLEEEVFMDLLLEFEDRLGKDKVCRLRISSYGLKQSTRAWFECFEKAVKGRGYYLSQADHAMFYRHSNEGKIAILIVYVDDIVLIGDDNAKLERLKKVLAYDFEIKDFGALKYFLGMELAEPKKGKSLLFENRGHLQIEAYTNADWARSVIDRRSTSGYRTFVGGNLVTWCILWIKRLLEDLQVSSPLPMKVYCNNKAAILIAHNPVFHDRTKHIEVDKPIKEKLDSGLICMPYTPTSEQVVDILTSYKGATLEAIRQFDWQVGNGRYLQTSLRSVGRLKYGQNPKGFSSCIKTDLTSTHDYCLLMDTSISQTCQNNCSWLLAITVFGFSSLLLLCYAFHQNMTIVEAGKPDGAGSRGMGSYIGMSSIGISVAQLLAHKDTATQEIVYFQRK</sequence>
<evidence type="ECO:0000256" key="1">
    <source>
        <dbReference type="SAM" id="Phobius"/>
    </source>
</evidence>
<reference evidence="3" key="1">
    <citation type="journal article" date="2007" name="PLoS ONE">
        <title>The first genome sequence of an elite grapevine cultivar (Pinot noir Vitis vinifera L.): coping with a highly heterozygous genome.</title>
        <authorList>
            <person name="Velasco R."/>
            <person name="Zharkikh A."/>
            <person name="Troggio M."/>
            <person name="Cartwright D.A."/>
            <person name="Cestaro A."/>
            <person name="Pruss D."/>
            <person name="Pindo M."/>
            <person name="FitzGerald L.M."/>
            <person name="Vezzulli S."/>
            <person name="Reid J."/>
            <person name="Malacarne G."/>
            <person name="Iliev D."/>
            <person name="Coppola G."/>
            <person name="Wardell B."/>
            <person name="Micheletti D."/>
            <person name="Macalma T."/>
            <person name="Facci M."/>
            <person name="Mitchell J.T."/>
            <person name="Perazzolli M."/>
            <person name="Eldredge G."/>
            <person name="Gatto P."/>
            <person name="Oyzerski R."/>
            <person name="Moretto M."/>
            <person name="Gutin N."/>
            <person name="Stefanini M."/>
            <person name="Chen Y."/>
            <person name="Segala C."/>
            <person name="Davenport C."/>
            <person name="Dematte L."/>
            <person name="Mraz A."/>
            <person name="Battilana J."/>
            <person name="Stormo K."/>
            <person name="Costa F."/>
            <person name="Tao Q."/>
            <person name="Si-Ammour A."/>
            <person name="Harkins T."/>
            <person name="Lackey A."/>
            <person name="Perbost C."/>
            <person name="Taillon B."/>
            <person name="Stella A."/>
            <person name="Solovyev V."/>
            <person name="Fawcett J.A."/>
            <person name="Sterck L."/>
            <person name="Vandepoele K."/>
            <person name="Grando S.M."/>
            <person name="Toppo S."/>
            <person name="Moser C."/>
            <person name="Lanchbury J."/>
            <person name="Bogden R."/>
            <person name="Skolnick M."/>
            <person name="Sgaramella V."/>
            <person name="Bhatnagar S.K."/>
            <person name="Fontana P."/>
            <person name="Gutin A."/>
            <person name="Van de Peer Y."/>
            <person name="Salamini F."/>
            <person name="Viola R."/>
        </authorList>
    </citation>
    <scope>NUCLEOTIDE SEQUENCE</scope>
</reference>
<gene>
    <name evidence="3" type="ORF">VITISV_041631</name>
</gene>
<keyword evidence="1" id="KW-0812">Transmembrane</keyword>
<name>A5B9B6_VITVI</name>
<dbReference type="Pfam" id="PF07727">
    <property type="entry name" value="RVT_2"/>
    <property type="match status" value="1"/>
</dbReference>
<organism evidence="3">
    <name type="scientific">Vitis vinifera</name>
    <name type="common">Grape</name>
    <dbReference type="NCBI Taxonomy" id="29760"/>
    <lineage>
        <taxon>Eukaryota</taxon>
        <taxon>Viridiplantae</taxon>
        <taxon>Streptophyta</taxon>
        <taxon>Embryophyta</taxon>
        <taxon>Tracheophyta</taxon>
        <taxon>Spermatophyta</taxon>
        <taxon>Magnoliopsida</taxon>
        <taxon>eudicotyledons</taxon>
        <taxon>Gunneridae</taxon>
        <taxon>Pentapetalae</taxon>
        <taxon>rosids</taxon>
        <taxon>Vitales</taxon>
        <taxon>Vitaceae</taxon>
        <taxon>Viteae</taxon>
        <taxon>Vitis</taxon>
    </lineage>
</organism>
<evidence type="ECO:0000259" key="2">
    <source>
        <dbReference type="Pfam" id="PF07727"/>
    </source>
</evidence>
<dbReference type="CDD" id="cd09272">
    <property type="entry name" value="RNase_HI_RT_Ty1"/>
    <property type="match status" value="1"/>
</dbReference>
<dbReference type="PANTHER" id="PTHR11439">
    <property type="entry name" value="GAG-POL-RELATED RETROTRANSPOSON"/>
    <property type="match status" value="1"/>
</dbReference>
<dbReference type="InterPro" id="IPR013103">
    <property type="entry name" value="RVT_2"/>
</dbReference>
<protein>
    <recommendedName>
        <fullName evidence="2">Reverse transcriptase Ty1/copia-type domain-containing protein</fullName>
    </recommendedName>
</protein>
<dbReference type="SUPFAM" id="SSF56672">
    <property type="entry name" value="DNA/RNA polymerases"/>
    <property type="match status" value="1"/>
</dbReference>
<dbReference type="PANTHER" id="PTHR11439:SF440">
    <property type="entry name" value="INTEGRASE CATALYTIC DOMAIN-CONTAINING PROTEIN"/>
    <property type="match status" value="1"/>
</dbReference>
<dbReference type="AlphaFoldDB" id="A5B9B6"/>
<dbReference type="EMBL" id="AM451120">
    <property type="protein sequence ID" value="CAN65393.1"/>
    <property type="molecule type" value="Genomic_DNA"/>
</dbReference>
<accession>A5B9B6</accession>
<feature type="transmembrane region" description="Helical" evidence="1">
    <location>
        <begin position="486"/>
        <end position="506"/>
    </location>
</feature>